<protein>
    <submittedName>
        <fullName evidence="1">Uncharacterized protein</fullName>
    </submittedName>
</protein>
<evidence type="ECO:0000313" key="2">
    <source>
        <dbReference type="Proteomes" id="UP000249016"/>
    </source>
</evidence>
<accession>A0A327NGT1</accession>
<sequence>METPDDNDDWRESPDSYQKYVLLKSFYQQSLFPFLDWLHTSLTLTWQSLTERITYRCQFNHRQFLTVSKPSELHDEFIGLGQPNSSDLLEVQISIQLTLKPEFKHPNGTGALVTFRYIDGYYYLSDDWEETKIVHRVIEQLHLNESSQLIQDIQAHLVFALANEHPSVIAPKSFYNSNND</sequence>
<organism evidence="1 2">
    <name type="scientific">Spirosoma telluris</name>
    <dbReference type="NCBI Taxonomy" id="2183553"/>
    <lineage>
        <taxon>Bacteria</taxon>
        <taxon>Pseudomonadati</taxon>
        <taxon>Bacteroidota</taxon>
        <taxon>Cytophagia</taxon>
        <taxon>Cytophagales</taxon>
        <taxon>Cytophagaceae</taxon>
        <taxon>Spirosoma</taxon>
    </lineage>
</organism>
<gene>
    <name evidence="1" type="ORF">HMF3257_37850</name>
</gene>
<evidence type="ECO:0000313" key="1">
    <source>
        <dbReference type="EMBL" id="RAI73154.1"/>
    </source>
</evidence>
<dbReference type="RefSeq" id="WP_111350954.1">
    <property type="nucleotide sequence ID" value="NZ_QLII01000002.1"/>
</dbReference>
<name>A0A327NGT1_9BACT</name>
<keyword evidence="2" id="KW-1185">Reference proteome</keyword>
<dbReference type="AlphaFoldDB" id="A0A327NGT1"/>
<comment type="caution">
    <text evidence="1">The sequence shown here is derived from an EMBL/GenBank/DDBJ whole genome shotgun (WGS) entry which is preliminary data.</text>
</comment>
<dbReference type="Proteomes" id="UP000249016">
    <property type="component" value="Unassembled WGS sequence"/>
</dbReference>
<proteinExistence type="predicted"/>
<reference evidence="1 2" key="1">
    <citation type="submission" date="2018-06" db="EMBL/GenBank/DDBJ databases">
        <title>Spirosoma sp. HMF3257 Genome sequencing and assembly.</title>
        <authorList>
            <person name="Kang H."/>
            <person name="Cha I."/>
            <person name="Kim H."/>
            <person name="Kang J."/>
            <person name="Joh K."/>
        </authorList>
    </citation>
    <scope>NUCLEOTIDE SEQUENCE [LARGE SCALE GENOMIC DNA]</scope>
    <source>
        <strain evidence="1 2">HMF3257</strain>
    </source>
</reference>
<dbReference type="EMBL" id="QLII01000002">
    <property type="protein sequence ID" value="RAI73154.1"/>
    <property type="molecule type" value="Genomic_DNA"/>
</dbReference>